<dbReference type="EMBL" id="LORN02000014">
    <property type="protein sequence ID" value="PNN29328.1"/>
    <property type="molecule type" value="Genomic_DNA"/>
</dbReference>
<dbReference type="Pfam" id="PF23767">
    <property type="entry name" value="TscA"/>
    <property type="match status" value="1"/>
</dbReference>
<organism evidence="1 2">
    <name type="scientific">Staphylococcus haemolyticus</name>
    <dbReference type="NCBI Taxonomy" id="1283"/>
    <lineage>
        <taxon>Bacteria</taxon>
        <taxon>Bacillati</taxon>
        <taxon>Bacillota</taxon>
        <taxon>Bacilli</taxon>
        <taxon>Bacillales</taxon>
        <taxon>Staphylococcaceae</taxon>
        <taxon>Staphylococcus</taxon>
    </lineage>
</organism>
<reference evidence="1 2" key="1">
    <citation type="submission" date="2017-12" db="EMBL/GenBank/DDBJ databases">
        <title>FDA dAtabase for Regulatory Grade micrObial Sequences (FDA-ARGOS): Supporting development and validation of Infectious Disease Dx tests.</title>
        <authorList>
            <person name="Hoffmann M."/>
            <person name="Allard M."/>
            <person name="Evans P."/>
            <person name="Brown E."/>
            <person name="Tallon L."/>
            <person name="Sadzewicz L."/>
            <person name="Sengamalay N."/>
            <person name="Ott S."/>
            <person name="Godinez A."/>
            <person name="Nagaraj S."/>
            <person name="Vavikolanu K."/>
            <person name="Aluvathingal J."/>
            <person name="Nadendla S."/>
            <person name="Sichtig H."/>
        </authorList>
    </citation>
    <scope>NUCLEOTIDE SEQUENCE [LARGE SCALE GENOMIC DNA]</scope>
    <source>
        <strain evidence="1 2">FDAARGOS_148</strain>
    </source>
</reference>
<evidence type="ECO:0000313" key="2">
    <source>
        <dbReference type="Proteomes" id="UP000053523"/>
    </source>
</evidence>
<dbReference type="InterPro" id="IPR055590">
    <property type="entry name" value="TscA"/>
</dbReference>
<sequence>MNNDIEVIKSIYEILDSAVNDTRTEYIHIVEEGKQKWKEKLNREQQLQIICELVMQQIENNFEWED</sequence>
<evidence type="ECO:0008006" key="3">
    <source>
        <dbReference type="Google" id="ProtNLM"/>
    </source>
</evidence>
<name>A0A2K0AWD8_STAHA</name>
<protein>
    <recommendedName>
        <fullName evidence="3">Pathogenicity island protein</fullName>
    </recommendedName>
</protein>
<evidence type="ECO:0000313" key="1">
    <source>
        <dbReference type="EMBL" id="PNN29328.1"/>
    </source>
</evidence>
<dbReference type="AlphaFoldDB" id="A0A2K0AWD8"/>
<gene>
    <name evidence="1" type="ORF">AL503_004265</name>
</gene>
<dbReference type="Proteomes" id="UP000053523">
    <property type="component" value="Unassembled WGS sequence"/>
</dbReference>
<proteinExistence type="predicted"/>
<accession>A0A2K0AWD8</accession>
<dbReference type="RefSeq" id="WP_037558988.1">
    <property type="nucleotide sequence ID" value="NZ_CAJCGL010000046.1"/>
</dbReference>
<comment type="caution">
    <text evidence="1">The sequence shown here is derived from an EMBL/GenBank/DDBJ whole genome shotgun (WGS) entry which is preliminary data.</text>
</comment>